<organism evidence="1 2">
    <name type="scientific">Companilactobacillus suantsaicola</name>
    <dbReference type="NCBI Taxonomy" id="2487723"/>
    <lineage>
        <taxon>Bacteria</taxon>
        <taxon>Bacillati</taxon>
        <taxon>Bacillota</taxon>
        <taxon>Bacilli</taxon>
        <taxon>Lactobacillales</taxon>
        <taxon>Lactobacillaceae</taxon>
        <taxon>Companilactobacillus</taxon>
    </lineage>
</organism>
<dbReference type="Proteomes" id="UP000298021">
    <property type="component" value="Unassembled WGS sequence"/>
</dbReference>
<reference evidence="1 2" key="1">
    <citation type="submission" date="2018-10" db="EMBL/GenBank/DDBJ databases">
        <title>Lactobacillus sp. R7 and Lactobacillus sp. R19 isolated from fermented mustard green product of Taiwan.</title>
        <authorList>
            <person name="Lin S.-T."/>
        </authorList>
    </citation>
    <scope>NUCLEOTIDE SEQUENCE [LARGE SCALE GENOMIC DNA]</scope>
    <source>
        <strain evidence="1 2">BCRC 81127</strain>
    </source>
</reference>
<name>A0A4Z0JM06_9LACO</name>
<protein>
    <submittedName>
        <fullName evidence="1">Uncharacterized protein</fullName>
    </submittedName>
</protein>
<gene>
    <name evidence="1" type="ORF">EGT49_04620</name>
</gene>
<sequence length="22" mass="2587">MTKARIVVDWFHIVQMANRSAL</sequence>
<keyword evidence="2" id="KW-1185">Reference proteome</keyword>
<dbReference type="EMBL" id="RKLY01000008">
    <property type="protein sequence ID" value="TGD24007.1"/>
    <property type="molecule type" value="Genomic_DNA"/>
</dbReference>
<dbReference type="AlphaFoldDB" id="A0A4Z0JM06"/>
<proteinExistence type="predicted"/>
<evidence type="ECO:0000313" key="2">
    <source>
        <dbReference type="Proteomes" id="UP000298021"/>
    </source>
</evidence>
<accession>A0A4Z0JM06</accession>
<comment type="caution">
    <text evidence="1">The sequence shown here is derived from an EMBL/GenBank/DDBJ whole genome shotgun (WGS) entry which is preliminary data.</text>
</comment>
<evidence type="ECO:0000313" key="1">
    <source>
        <dbReference type="EMBL" id="TGD24007.1"/>
    </source>
</evidence>